<evidence type="ECO:0000256" key="7">
    <source>
        <dbReference type="ARBA" id="ARBA00039669"/>
    </source>
</evidence>
<evidence type="ECO:0000256" key="1">
    <source>
        <dbReference type="ARBA" id="ARBA00004653"/>
    </source>
</evidence>
<dbReference type="GO" id="GO:0000139">
    <property type="term" value="C:Golgi membrane"/>
    <property type="evidence" value="ECO:0007669"/>
    <property type="project" value="UniProtKB-SubCell"/>
</dbReference>
<reference evidence="11 12" key="1">
    <citation type="journal article" date="2018" name="Nat. Ecol. Evol.">
        <title>Genomic signatures of mitonuclear coevolution across populations of Tigriopus californicus.</title>
        <authorList>
            <person name="Barreto F.S."/>
            <person name="Watson E.T."/>
            <person name="Lima T.G."/>
            <person name="Willett C.S."/>
            <person name="Edmands S."/>
            <person name="Li W."/>
            <person name="Burton R.S."/>
        </authorList>
    </citation>
    <scope>NUCLEOTIDE SEQUENCE [LARGE SCALE GENOMIC DNA]</scope>
    <source>
        <strain evidence="11 12">San Diego</strain>
    </source>
</reference>
<organism evidence="11 12">
    <name type="scientific">Tigriopus californicus</name>
    <name type="common">Marine copepod</name>
    <dbReference type="NCBI Taxonomy" id="6832"/>
    <lineage>
        <taxon>Eukaryota</taxon>
        <taxon>Metazoa</taxon>
        <taxon>Ecdysozoa</taxon>
        <taxon>Arthropoda</taxon>
        <taxon>Crustacea</taxon>
        <taxon>Multicrustacea</taxon>
        <taxon>Hexanauplia</taxon>
        <taxon>Copepoda</taxon>
        <taxon>Harpacticoida</taxon>
        <taxon>Harpacticidae</taxon>
        <taxon>Tigriopus</taxon>
    </lineage>
</organism>
<dbReference type="AlphaFoldDB" id="A0A553NCJ2"/>
<evidence type="ECO:0000256" key="2">
    <source>
        <dbReference type="ARBA" id="ARBA00010694"/>
    </source>
</evidence>
<dbReference type="PANTHER" id="PTHR10778:SF8">
    <property type="entry name" value="ADENOSINE 3'-PHOSPHO 5'-PHOSPHOSULFATE TRANSPORTER 2"/>
    <property type="match status" value="1"/>
</dbReference>
<evidence type="ECO:0000313" key="12">
    <source>
        <dbReference type="Proteomes" id="UP000318571"/>
    </source>
</evidence>
<dbReference type="OrthoDB" id="438495at2759"/>
<name>A0A553NCJ2_TIGCA</name>
<evidence type="ECO:0000256" key="6">
    <source>
        <dbReference type="ARBA" id="ARBA00023136"/>
    </source>
</evidence>
<keyword evidence="12" id="KW-1185">Reference proteome</keyword>
<dbReference type="GO" id="GO:0046964">
    <property type="term" value="F:3'-phosphoadenosine 5'-phosphosulfate transmembrane transporter activity"/>
    <property type="evidence" value="ECO:0007669"/>
    <property type="project" value="TreeGrafter"/>
</dbReference>
<keyword evidence="4 10" id="KW-0812">Transmembrane</keyword>
<evidence type="ECO:0000256" key="10">
    <source>
        <dbReference type="SAM" id="Phobius"/>
    </source>
</evidence>
<evidence type="ECO:0000256" key="4">
    <source>
        <dbReference type="ARBA" id="ARBA00022692"/>
    </source>
</evidence>
<evidence type="ECO:0000256" key="8">
    <source>
        <dbReference type="ARBA" id="ARBA00041866"/>
    </source>
</evidence>
<evidence type="ECO:0000256" key="9">
    <source>
        <dbReference type="ARBA" id="ARBA00042729"/>
    </source>
</evidence>
<keyword evidence="6 10" id="KW-0472">Membrane</keyword>
<feature type="transmembrane region" description="Helical" evidence="10">
    <location>
        <begin position="73"/>
        <end position="90"/>
    </location>
</feature>
<dbReference type="PANTHER" id="PTHR10778">
    <property type="entry name" value="SOLUTE CARRIER FAMILY 35 MEMBER B"/>
    <property type="match status" value="1"/>
</dbReference>
<dbReference type="EMBL" id="VCGU01000458">
    <property type="protein sequence ID" value="TRY63157.1"/>
    <property type="molecule type" value="Genomic_DNA"/>
</dbReference>
<comment type="similarity">
    <text evidence="2">Belongs to the nucleotide-sugar transporter family. SLC35B subfamily.</text>
</comment>
<sequence>MSQAVQFDLPVKQSVQVLSADQFQVTPNIHLITEQMQKPTQNHMRLSPPDCPESESVPCFCFDIRRFSDTVQFTVLTTLVMLFFLVYGYMQEWIFGIRDMKSHGWFVTLVQFTFYSIMSFFEMNWRDSSRMMPLKIYAMLALCQLTTMGFSNASLGYLNYPTQVVFKCCKLIPVLIGGIAIQGKRYGLMDFSAAFIMSLGLIFFILADSQVSTKFDFIGVIMISIALVADAILGNMQEKTMREFHAPNAEVIFYTYSIGALFLTVCLLYTGHLLPGLLYFAKDKTERYGSSLVFSVSGYFGMQIILTFVRRFGAFVTVTVTSFRKVISIVISFLAFSKPFTMAYVYSGSLVLVGIYLNLLSKQYRHLNPCKSIVVAISNLKLAISNLKLAFGNAVDKHHNLIDV</sequence>
<dbReference type="GO" id="GO:0005789">
    <property type="term" value="C:endoplasmic reticulum membrane"/>
    <property type="evidence" value="ECO:0007669"/>
    <property type="project" value="TreeGrafter"/>
</dbReference>
<keyword evidence="5 10" id="KW-1133">Transmembrane helix</keyword>
<feature type="transmembrane region" description="Helical" evidence="10">
    <location>
        <begin position="291"/>
        <end position="309"/>
    </location>
</feature>
<evidence type="ECO:0000256" key="3">
    <source>
        <dbReference type="ARBA" id="ARBA00022448"/>
    </source>
</evidence>
<comment type="caution">
    <text evidence="11">The sequence shown here is derived from an EMBL/GenBank/DDBJ whole genome shotgun (WGS) entry which is preliminary data.</text>
</comment>
<feature type="transmembrane region" description="Helical" evidence="10">
    <location>
        <begin position="188"/>
        <end position="207"/>
    </location>
</feature>
<comment type="subcellular location">
    <subcellularLocation>
        <location evidence="1">Golgi apparatus membrane</location>
        <topology evidence="1">Multi-pass membrane protein</topology>
    </subcellularLocation>
</comment>
<feature type="transmembrane region" description="Helical" evidence="10">
    <location>
        <begin position="102"/>
        <end position="124"/>
    </location>
</feature>
<feature type="transmembrane region" description="Helical" evidence="10">
    <location>
        <begin position="316"/>
        <end position="337"/>
    </location>
</feature>
<gene>
    <name evidence="11" type="ORF">TCAL_00448</name>
</gene>
<keyword evidence="3" id="KW-0813">Transport</keyword>
<feature type="transmembrane region" description="Helical" evidence="10">
    <location>
        <begin position="213"/>
        <end position="233"/>
    </location>
</feature>
<accession>A0A553NCJ2</accession>
<feature type="transmembrane region" description="Helical" evidence="10">
    <location>
        <begin position="136"/>
        <end position="158"/>
    </location>
</feature>
<dbReference type="Pfam" id="PF08449">
    <property type="entry name" value="UAA"/>
    <property type="match status" value="1"/>
</dbReference>
<feature type="transmembrane region" description="Helical" evidence="10">
    <location>
        <begin position="253"/>
        <end position="271"/>
    </location>
</feature>
<evidence type="ECO:0000313" key="11">
    <source>
        <dbReference type="EMBL" id="TRY63157.1"/>
    </source>
</evidence>
<dbReference type="InterPro" id="IPR013657">
    <property type="entry name" value="SCL35B1-4/HUT1"/>
</dbReference>
<feature type="transmembrane region" description="Helical" evidence="10">
    <location>
        <begin position="343"/>
        <end position="361"/>
    </location>
</feature>
<dbReference type="STRING" id="6832.A0A553NCJ2"/>
<dbReference type="Proteomes" id="UP000318571">
    <property type="component" value="Chromosome 10"/>
</dbReference>
<evidence type="ECO:0000256" key="5">
    <source>
        <dbReference type="ARBA" id="ARBA00022989"/>
    </source>
</evidence>
<dbReference type="OMA" id="YNRTTQF"/>
<protein>
    <recommendedName>
        <fullName evidence="7">Adenosine 3'-phospho 5'-phosphosulfate transporter 2</fullName>
    </recommendedName>
    <alternativeName>
        <fullName evidence="8">PAPS transporter 2</fullName>
    </alternativeName>
    <alternativeName>
        <fullName evidence="9">Solute carrier family 35 member B3 homolog</fullName>
    </alternativeName>
</protein>
<proteinExistence type="inferred from homology"/>